<protein>
    <recommendedName>
        <fullName evidence="3">pyridoxal 5'-phosphate synthase (glutamine hydrolyzing)</fullName>
        <ecNumber evidence="3">4.3.3.6</ecNumber>
    </recommendedName>
</protein>
<dbReference type="PROSITE" id="PS51129">
    <property type="entry name" value="PDXS_SNZ_2"/>
    <property type="match status" value="1"/>
</dbReference>
<accession>A0AAW1KS10</accession>
<comment type="pathway">
    <text evidence="1">Cofactor biosynthesis; pyridoxal 5'-phosphate biosynthesis.</text>
</comment>
<dbReference type="InterPro" id="IPR033755">
    <property type="entry name" value="PdxS/SNZ_N"/>
</dbReference>
<dbReference type="AlphaFoldDB" id="A0AAW1KS10"/>
<dbReference type="PANTHER" id="PTHR31829">
    <property type="entry name" value="PYRIDOXAL 5'-PHOSPHATE SYNTHASE SUBUNIT SNZ1-RELATED"/>
    <property type="match status" value="1"/>
</dbReference>
<comment type="function">
    <text evidence="7">Catalyzes the formation of pyridoxal 5'-phosphate from ribose 5-phosphate (RBP), glyceraldehyde 3-phosphate (G3P) and ammonia. The ammonia is provided by PDX2. Can also use ribulose 5-phosphate and dihydroxyacetone phosphate as substrates, resulting from enzyme-catalyzed isomerization of RBP and G3P, respectively. Also plays an indirect role in resistance to singlet oxygen-generating photosensitizers.</text>
</comment>
<comment type="caution">
    <text evidence="12">The sequence shown here is derived from an EMBL/GenBank/DDBJ whole genome shotgun (WGS) entry which is preliminary data.</text>
</comment>
<gene>
    <name evidence="12" type="ORF">RND81_05G021000</name>
</gene>
<keyword evidence="13" id="KW-1185">Reference proteome</keyword>
<dbReference type="PANTHER" id="PTHR31829:SF0">
    <property type="entry name" value="PYRIDOXAL 5'-PHOSPHATE SYNTHASE SUBUNIT SNZ1-RELATED"/>
    <property type="match status" value="1"/>
</dbReference>
<organism evidence="12 13">
    <name type="scientific">Saponaria officinalis</name>
    <name type="common">Common soapwort</name>
    <name type="synonym">Lychnis saponaria</name>
    <dbReference type="NCBI Taxonomy" id="3572"/>
    <lineage>
        <taxon>Eukaryota</taxon>
        <taxon>Viridiplantae</taxon>
        <taxon>Streptophyta</taxon>
        <taxon>Embryophyta</taxon>
        <taxon>Tracheophyta</taxon>
        <taxon>Spermatophyta</taxon>
        <taxon>Magnoliopsida</taxon>
        <taxon>eudicotyledons</taxon>
        <taxon>Gunneridae</taxon>
        <taxon>Pentapetalae</taxon>
        <taxon>Caryophyllales</taxon>
        <taxon>Caryophyllaceae</taxon>
        <taxon>Caryophylleae</taxon>
        <taxon>Saponaria</taxon>
    </lineage>
</organism>
<keyword evidence="4" id="KW-0663">Pyridoxal phosphate</keyword>
<sequence>MKMYETIIKFFIHLLQALTPADEDHHINKHNFHIPFVRGYRNLGEALHRIREDAAMIRTKGEAGTGNAVEAIASCAVCCRRCCNTC</sequence>
<evidence type="ECO:0000313" key="12">
    <source>
        <dbReference type="EMBL" id="KAK9723727.1"/>
    </source>
</evidence>
<name>A0AAW1KS10_SAPOF</name>
<dbReference type="InterPro" id="IPR011060">
    <property type="entry name" value="RibuloseP-bd_barrel"/>
</dbReference>
<dbReference type="EMBL" id="JBDFQZ010000005">
    <property type="protein sequence ID" value="KAK9723727.1"/>
    <property type="molecule type" value="Genomic_DNA"/>
</dbReference>
<dbReference type="InterPro" id="IPR001852">
    <property type="entry name" value="PdxS/SNZ"/>
</dbReference>
<dbReference type="GO" id="GO:0008615">
    <property type="term" value="P:pyridoxine biosynthetic process"/>
    <property type="evidence" value="ECO:0007669"/>
    <property type="project" value="TreeGrafter"/>
</dbReference>
<dbReference type="GO" id="GO:0006520">
    <property type="term" value="P:amino acid metabolic process"/>
    <property type="evidence" value="ECO:0007669"/>
    <property type="project" value="TreeGrafter"/>
</dbReference>
<keyword evidence="6" id="KW-0704">Schiff base</keyword>
<dbReference type="Pfam" id="PF01680">
    <property type="entry name" value="SOR_SNZ"/>
    <property type="match status" value="1"/>
</dbReference>
<comment type="similarity">
    <text evidence="2 9">Belongs to the PdxS/SNZ family.</text>
</comment>
<evidence type="ECO:0000256" key="1">
    <source>
        <dbReference type="ARBA" id="ARBA00004737"/>
    </source>
</evidence>
<dbReference type="GO" id="GO:0036381">
    <property type="term" value="F:pyridoxal 5'-phosphate synthase (glutamine hydrolysing) activity"/>
    <property type="evidence" value="ECO:0007669"/>
    <property type="project" value="UniProtKB-EC"/>
</dbReference>
<evidence type="ECO:0000256" key="2">
    <source>
        <dbReference type="ARBA" id="ARBA00007281"/>
    </source>
</evidence>
<evidence type="ECO:0000313" key="13">
    <source>
        <dbReference type="Proteomes" id="UP001443914"/>
    </source>
</evidence>
<evidence type="ECO:0000256" key="7">
    <source>
        <dbReference type="ARBA" id="ARBA00037142"/>
    </source>
</evidence>
<proteinExistence type="inferred from homology"/>
<reference evidence="12" key="1">
    <citation type="submission" date="2024-03" db="EMBL/GenBank/DDBJ databases">
        <title>WGS assembly of Saponaria officinalis var. Norfolk2.</title>
        <authorList>
            <person name="Jenkins J."/>
            <person name="Shu S."/>
            <person name="Grimwood J."/>
            <person name="Barry K."/>
            <person name="Goodstein D."/>
            <person name="Schmutz J."/>
            <person name="Leebens-Mack J."/>
            <person name="Osbourn A."/>
        </authorList>
    </citation>
    <scope>NUCLEOTIDE SEQUENCE [LARGE SCALE GENOMIC DNA]</scope>
    <source>
        <strain evidence="12">JIC</strain>
    </source>
</reference>
<feature type="chain" id="PRO_5043396529" description="pyridoxal 5'-phosphate synthase (glutamine hydrolyzing)" evidence="10">
    <location>
        <begin position="18"/>
        <end position="86"/>
    </location>
</feature>
<evidence type="ECO:0000256" key="6">
    <source>
        <dbReference type="ARBA" id="ARBA00023270"/>
    </source>
</evidence>
<feature type="domain" description="PdxS/SNZ N-terminal" evidence="11">
    <location>
        <begin position="16"/>
        <end position="75"/>
    </location>
</feature>
<comment type="catalytic activity">
    <reaction evidence="8">
        <text>aldehydo-D-ribose 5-phosphate + D-glyceraldehyde 3-phosphate + L-glutamine = pyridoxal 5'-phosphate + L-glutamate + phosphate + 3 H2O + H(+)</text>
        <dbReference type="Rhea" id="RHEA:31507"/>
        <dbReference type="ChEBI" id="CHEBI:15377"/>
        <dbReference type="ChEBI" id="CHEBI:15378"/>
        <dbReference type="ChEBI" id="CHEBI:29985"/>
        <dbReference type="ChEBI" id="CHEBI:43474"/>
        <dbReference type="ChEBI" id="CHEBI:58273"/>
        <dbReference type="ChEBI" id="CHEBI:58359"/>
        <dbReference type="ChEBI" id="CHEBI:59776"/>
        <dbReference type="ChEBI" id="CHEBI:597326"/>
        <dbReference type="EC" id="4.3.3.6"/>
    </reaction>
</comment>
<feature type="signal peptide" evidence="10">
    <location>
        <begin position="1"/>
        <end position="17"/>
    </location>
</feature>
<evidence type="ECO:0000256" key="3">
    <source>
        <dbReference type="ARBA" id="ARBA00012084"/>
    </source>
</evidence>
<dbReference type="GO" id="GO:0042823">
    <property type="term" value="P:pyridoxal phosphate biosynthetic process"/>
    <property type="evidence" value="ECO:0007669"/>
    <property type="project" value="InterPro"/>
</dbReference>
<evidence type="ECO:0000256" key="5">
    <source>
        <dbReference type="ARBA" id="ARBA00023239"/>
    </source>
</evidence>
<keyword evidence="10" id="KW-0732">Signal</keyword>
<evidence type="ECO:0000256" key="9">
    <source>
        <dbReference type="PROSITE-ProRule" id="PRU00481"/>
    </source>
</evidence>
<evidence type="ECO:0000259" key="11">
    <source>
        <dbReference type="Pfam" id="PF01680"/>
    </source>
</evidence>
<dbReference type="Gene3D" id="3.20.20.70">
    <property type="entry name" value="Aldolase class I"/>
    <property type="match status" value="1"/>
</dbReference>
<dbReference type="EC" id="4.3.3.6" evidence="3"/>
<dbReference type="InterPro" id="IPR013785">
    <property type="entry name" value="Aldolase_TIM"/>
</dbReference>
<keyword evidence="5" id="KW-0456">Lyase</keyword>
<dbReference type="Proteomes" id="UP001443914">
    <property type="component" value="Unassembled WGS sequence"/>
</dbReference>
<dbReference type="SUPFAM" id="SSF51366">
    <property type="entry name" value="Ribulose-phoshate binding barrel"/>
    <property type="match status" value="1"/>
</dbReference>
<evidence type="ECO:0000256" key="10">
    <source>
        <dbReference type="SAM" id="SignalP"/>
    </source>
</evidence>
<evidence type="ECO:0000256" key="4">
    <source>
        <dbReference type="ARBA" id="ARBA00022898"/>
    </source>
</evidence>
<evidence type="ECO:0000256" key="8">
    <source>
        <dbReference type="ARBA" id="ARBA00047992"/>
    </source>
</evidence>